<dbReference type="InterPro" id="IPR011090">
    <property type="entry name" value="Integr_conj_element_PFL4709"/>
</dbReference>
<accession>A0A3M6QYU6</accession>
<dbReference type="OrthoDB" id="8793743at2"/>
<protein>
    <submittedName>
        <fullName evidence="2">TIGR03757 family integrating conjugative element protein</fullName>
    </submittedName>
</protein>
<reference evidence="2 3" key="1">
    <citation type="submission" date="2018-10" db="EMBL/GenBank/DDBJ databases">
        <title>Draft genome of Cortibacter populi DSM10536.</title>
        <authorList>
            <person name="Bernier A.-M."/>
            <person name="Bernard K."/>
        </authorList>
    </citation>
    <scope>NUCLEOTIDE SEQUENCE [LARGE SCALE GENOMIC DNA]</scope>
    <source>
        <strain evidence="2 3">DSM 105136</strain>
    </source>
</reference>
<dbReference type="Pfam" id="PF07511">
    <property type="entry name" value="DUF1525"/>
    <property type="match status" value="1"/>
</dbReference>
<feature type="chain" id="PRO_5017938787" evidence="1">
    <location>
        <begin position="23"/>
        <end position="158"/>
    </location>
</feature>
<dbReference type="AlphaFoldDB" id="A0A3M6QYU6"/>
<organism evidence="2 3">
    <name type="scientific">Corticibacter populi</name>
    <dbReference type="NCBI Taxonomy" id="1550736"/>
    <lineage>
        <taxon>Bacteria</taxon>
        <taxon>Pseudomonadati</taxon>
        <taxon>Pseudomonadota</taxon>
        <taxon>Betaproteobacteria</taxon>
        <taxon>Burkholderiales</taxon>
        <taxon>Comamonadaceae</taxon>
        <taxon>Corticibacter</taxon>
    </lineage>
</organism>
<dbReference type="Proteomes" id="UP000278006">
    <property type="component" value="Unassembled WGS sequence"/>
</dbReference>
<feature type="signal peptide" evidence="1">
    <location>
        <begin position="1"/>
        <end position="22"/>
    </location>
</feature>
<evidence type="ECO:0000313" key="2">
    <source>
        <dbReference type="EMBL" id="RMX08148.1"/>
    </source>
</evidence>
<dbReference type="EMBL" id="RDQO01000001">
    <property type="protein sequence ID" value="RMX08148.1"/>
    <property type="molecule type" value="Genomic_DNA"/>
</dbReference>
<dbReference type="NCBIfam" id="TIGR03757">
    <property type="entry name" value="conj_TIGR03757"/>
    <property type="match status" value="1"/>
</dbReference>
<proteinExistence type="predicted"/>
<gene>
    <name evidence="2" type="ORF">D8I35_03235</name>
</gene>
<name>A0A3M6QYU6_9BURK</name>
<keyword evidence="1" id="KW-0732">Signal</keyword>
<evidence type="ECO:0000313" key="3">
    <source>
        <dbReference type="Proteomes" id="UP000278006"/>
    </source>
</evidence>
<sequence length="158" mass="17171">MRKVLTMLLLALAAGAGTGAHAQIIASSQARYQGITHVEVFANSAMPIRAGQAAQRTQLQIFRVDDVQLIEEEINVGVPASEAAAMAHLQRQEAAIRRKYQARIQQASTGMSRAIAYRLSRIPAVVINQKFVLYGITDIDAAADLFQQRQANLQGDGQ</sequence>
<evidence type="ECO:0000256" key="1">
    <source>
        <dbReference type="SAM" id="SignalP"/>
    </source>
</evidence>
<keyword evidence="3" id="KW-1185">Reference proteome</keyword>
<comment type="caution">
    <text evidence="2">The sequence shown here is derived from an EMBL/GenBank/DDBJ whole genome shotgun (WGS) entry which is preliminary data.</text>
</comment>